<accession>A0A015LPX5</accession>
<dbReference type="InterPro" id="IPR050416">
    <property type="entry name" value="FAD-linked_Oxidoreductase"/>
</dbReference>
<dbReference type="Gene3D" id="3.30.43.10">
    <property type="entry name" value="Uridine Diphospho-n-acetylenolpyruvylglucosamine Reductase, domain 2"/>
    <property type="match status" value="1"/>
</dbReference>
<organism evidence="7 8">
    <name type="scientific">Rhizophagus irregularis (strain DAOM 197198w)</name>
    <name type="common">Glomus intraradices</name>
    <dbReference type="NCBI Taxonomy" id="1432141"/>
    <lineage>
        <taxon>Eukaryota</taxon>
        <taxon>Fungi</taxon>
        <taxon>Fungi incertae sedis</taxon>
        <taxon>Mucoromycota</taxon>
        <taxon>Glomeromycotina</taxon>
        <taxon>Glomeromycetes</taxon>
        <taxon>Glomerales</taxon>
        <taxon>Glomeraceae</taxon>
        <taxon>Rhizophagus</taxon>
    </lineage>
</organism>
<evidence type="ECO:0000256" key="5">
    <source>
        <dbReference type="ARBA" id="ARBA00023002"/>
    </source>
</evidence>
<dbReference type="InterPro" id="IPR016167">
    <property type="entry name" value="FAD-bd_PCMH_sub1"/>
</dbReference>
<evidence type="ECO:0000256" key="4">
    <source>
        <dbReference type="ARBA" id="ARBA00022827"/>
    </source>
</evidence>
<dbReference type="Pfam" id="PF01565">
    <property type="entry name" value="FAD_binding_4"/>
    <property type="match status" value="1"/>
</dbReference>
<dbReference type="InterPro" id="IPR006094">
    <property type="entry name" value="Oxid_FAD_bind_N"/>
</dbReference>
<dbReference type="InterPro" id="IPR016166">
    <property type="entry name" value="FAD-bd_PCMH"/>
</dbReference>
<dbReference type="GO" id="GO:0016491">
    <property type="term" value="F:oxidoreductase activity"/>
    <property type="evidence" value="ECO:0007669"/>
    <property type="project" value="UniProtKB-KW"/>
</dbReference>
<dbReference type="HOGENOM" id="CLU_018354_10_2_1"/>
<keyword evidence="5" id="KW-0560">Oxidoreductase</keyword>
<keyword evidence="3" id="KW-0285">Flavoprotein</keyword>
<comment type="caution">
    <text evidence="7">The sequence shown here is derived from an EMBL/GenBank/DDBJ whole genome shotgun (WGS) entry which is preliminary data.</text>
</comment>
<dbReference type="GO" id="GO:0071949">
    <property type="term" value="F:FAD binding"/>
    <property type="evidence" value="ECO:0007669"/>
    <property type="project" value="InterPro"/>
</dbReference>
<keyword evidence="4" id="KW-0274">FAD</keyword>
<dbReference type="PROSITE" id="PS51387">
    <property type="entry name" value="FAD_PCMH"/>
    <property type="match status" value="1"/>
</dbReference>
<protein>
    <recommendedName>
        <fullName evidence="6">FAD-binding PCMH-type domain-containing protein</fullName>
    </recommendedName>
</protein>
<proteinExistence type="inferred from homology"/>
<evidence type="ECO:0000256" key="2">
    <source>
        <dbReference type="ARBA" id="ARBA00005466"/>
    </source>
</evidence>
<sequence length="642" mass="73798">MDKTIDEAIELFRSQKIPVFEPGEEEYERSVATPNLLFRFSRPHLVIQPETASHVQAIIKQARAQKLKITIKCGGHSYAGHSTAYKGILLDLKKMNTVMLDIKSKTVTMDAGCTWGHVYKKLVNGRHNGFIINGGRCPFVGVSGFILGGGLSPFTRSFGMGCDTLEEATVVTADGELVTVKDNDDPNSKEGKLFWALRGAGGGNFGVLVKMKLKVQQLQNKDGVVVAGRYQWFPNSGITNDLMSTMNNFYTTVTNDFMTTMNNFYTTDWPNQMTIDSTWMCDPQQKEGDGVRFLVYYDGNKDEFDTLIDKYIKQPELAKQLKRRSLPEKSTRFLHETLVAQWSEETTKAFPTNKTYNIYSSFVFNNDKISIEKVTAIIREEMKTFRRLYRGEKVQFLVTWIHSGGKAREKKPSDTAFFWREAVYHTYVTVDWEDKWMERDMRGFLKNVKKKLRPFSLKREAAFINFADGELSKKAHERAYFGNNRKELRRIKEIWDKDNFFKWTQGIQLPQGIDDDGELDVDVPDKEDMTDTIAEEQWEYFKTDDFVKDLKEFVDNVDKFVKEHPLLERFFKGKKNYIKELAQKAADLKNDPSTPLGSKDLLPKTIKVTLRQQVIYCGKCLEIGEVKRAHNSPVRSTLTTTV</sequence>
<dbReference type="Proteomes" id="UP000022910">
    <property type="component" value="Unassembled WGS sequence"/>
</dbReference>
<comment type="cofactor">
    <cofactor evidence="1">
        <name>FAD</name>
        <dbReference type="ChEBI" id="CHEBI:57692"/>
    </cofactor>
</comment>
<dbReference type="SUPFAM" id="SSF56176">
    <property type="entry name" value="FAD-binding/transporter-associated domain-like"/>
    <property type="match status" value="1"/>
</dbReference>
<evidence type="ECO:0000259" key="6">
    <source>
        <dbReference type="PROSITE" id="PS51387"/>
    </source>
</evidence>
<comment type="similarity">
    <text evidence="2">Belongs to the oxygen-dependent FAD-linked oxidoreductase family.</text>
</comment>
<dbReference type="InterPro" id="IPR016169">
    <property type="entry name" value="FAD-bd_PCMH_sub2"/>
</dbReference>
<dbReference type="Gene3D" id="3.40.462.20">
    <property type="match status" value="1"/>
</dbReference>
<evidence type="ECO:0000256" key="3">
    <source>
        <dbReference type="ARBA" id="ARBA00022630"/>
    </source>
</evidence>
<dbReference type="Gene3D" id="3.30.465.10">
    <property type="match status" value="1"/>
</dbReference>
<name>A0A015LPX5_RHIIW</name>
<dbReference type="PANTHER" id="PTHR42973">
    <property type="entry name" value="BINDING OXIDOREDUCTASE, PUTATIVE (AFU_ORTHOLOGUE AFUA_1G17690)-RELATED"/>
    <property type="match status" value="1"/>
</dbReference>
<evidence type="ECO:0000256" key="1">
    <source>
        <dbReference type="ARBA" id="ARBA00001974"/>
    </source>
</evidence>
<dbReference type="OrthoDB" id="415825at2759"/>
<gene>
    <name evidence="7" type="ORF">RirG_213110</name>
</gene>
<dbReference type="STRING" id="1432141.A0A015LPX5"/>
<dbReference type="InterPro" id="IPR012951">
    <property type="entry name" value="BBE"/>
</dbReference>
<dbReference type="Pfam" id="PF08031">
    <property type="entry name" value="BBE"/>
    <property type="match status" value="1"/>
</dbReference>
<dbReference type="InterPro" id="IPR036318">
    <property type="entry name" value="FAD-bd_PCMH-like_sf"/>
</dbReference>
<dbReference type="AlphaFoldDB" id="A0A015LPX5"/>
<evidence type="ECO:0000313" key="7">
    <source>
        <dbReference type="EMBL" id="EXX56773.1"/>
    </source>
</evidence>
<dbReference type="PANTHER" id="PTHR42973:SF39">
    <property type="entry name" value="FAD-BINDING PCMH-TYPE DOMAIN-CONTAINING PROTEIN"/>
    <property type="match status" value="1"/>
</dbReference>
<dbReference type="OMA" id="KCNGHSY"/>
<reference evidence="7 8" key="1">
    <citation type="submission" date="2014-02" db="EMBL/GenBank/DDBJ databases">
        <title>Single nucleus genome sequencing reveals high similarity among nuclei of an endomycorrhizal fungus.</title>
        <authorList>
            <person name="Lin K."/>
            <person name="Geurts R."/>
            <person name="Zhang Z."/>
            <person name="Limpens E."/>
            <person name="Saunders D.G."/>
            <person name="Mu D."/>
            <person name="Pang E."/>
            <person name="Cao H."/>
            <person name="Cha H."/>
            <person name="Lin T."/>
            <person name="Zhou Q."/>
            <person name="Shang Y."/>
            <person name="Li Y."/>
            <person name="Ivanov S."/>
            <person name="Sharma T."/>
            <person name="Velzen R.V."/>
            <person name="Ruijter N.D."/>
            <person name="Aanen D.K."/>
            <person name="Win J."/>
            <person name="Kamoun S."/>
            <person name="Bisseling T."/>
            <person name="Huang S."/>
        </authorList>
    </citation>
    <scope>NUCLEOTIDE SEQUENCE [LARGE SCALE GENOMIC DNA]</scope>
    <source>
        <strain evidence="8">DAOM197198w</strain>
    </source>
</reference>
<keyword evidence="8" id="KW-1185">Reference proteome</keyword>
<evidence type="ECO:0000313" key="8">
    <source>
        <dbReference type="Proteomes" id="UP000022910"/>
    </source>
</evidence>
<feature type="domain" description="FAD-binding PCMH-type" evidence="6">
    <location>
        <begin position="39"/>
        <end position="218"/>
    </location>
</feature>
<dbReference type="EMBL" id="JEMT01027525">
    <property type="protein sequence ID" value="EXX56773.1"/>
    <property type="molecule type" value="Genomic_DNA"/>
</dbReference>